<organism evidence="1">
    <name type="scientific">marine metagenome</name>
    <dbReference type="NCBI Taxonomy" id="408172"/>
    <lineage>
        <taxon>unclassified sequences</taxon>
        <taxon>metagenomes</taxon>
        <taxon>ecological metagenomes</taxon>
    </lineage>
</organism>
<reference evidence="1" key="1">
    <citation type="submission" date="2018-05" db="EMBL/GenBank/DDBJ databases">
        <authorList>
            <person name="Lanie J.A."/>
            <person name="Ng W.-L."/>
            <person name="Kazmierczak K.M."/>
            <person name="Andrzejewski T.M."/>
            <person name="Davidsen T.M."/>
            <person name="Wayne K.J."/>
            <person name="Tettelin H."/>
            <person name="Glass J.I."/>
            <person name="Rusch D."/>
            <person name="Podicherti R."/>
            <person name="Tsui H.-C.T."/>
            <person name="Winkler M.E."/>
        </authorList>
    </citation>
    <scope>NUCLEOTIDE SEQUENCE</scope>
</reference>
<accession>A0A383B9H9</accession>
<protein>
    <submittedName>
        <fullName evidence="1">Uncharacterized protein</fullName>
    </submittedName>
</protein>
<proteinExistence type="predicted"/>
<evidence type="ECO:0000313" key="1">
    <source>
        <dbReference type="EMBL" id="SVE16652.1"/>
    </source>
</evidence>
<gene>
    <name evidence="1" type="ORF">METZ01_LOCUS469506</name>
</gene>
<name>A0A383B9H9_9ZZZZ</name>
<dbReference type="EMBL" id="UINC01198612">
    <property type="protein sequence ID" value="SVE16652.1"/>
    <property type="molecule type" value="Genomic_DNA"/>
</dbReference>
<dbReference type="AlphaFoldDB" id="A0A383B9H9"/>
<feature type="non-terminal residue" evidence="1">
    <location>
        <position position="1"/>
    </location>
</feature>
<sequence>PLLFTGPGRRKTIGSGSIGSGKYFANLRQVSHVFSNIILSVNKNKNPF</sequence>